<dbReference type="SMART" id="SM00868">
    <property type="entry name" value="zf-AD"/>
    <property type="match status" value="1"/>
</dbReference>
<dbReference type="FunFam" id="3.30.160.60:FF:000145">
    <property type="entry name" value="Zinc finger protein 574"/>
    <property type="match status" value="1"/>
</dbReference>
<dbReference type="OMA" id="CLECPKT"/>
<dbReference type="SMART" id="SM00355">
    <property type="entry name" value="ZnF_C2H2"/>
    <property type="match status" value="5"/>
</dbReference>
<dbReference type="InterPro" id="IPR013087">
    <property type="entry name" value="Znf_C2H2_type"/>
</dbReference>
<evidence type="ECO:0000313" key="13">
    <source>
        <dbReference type="Proteomes" id="UP000008711"/>
    </source>
</evidence>
<dbReference type="Proteomes" id="UP000008711">
    <property type="component" value="Unassembled WGS sequence"/>
</dbReference>
<dbReference type="GO" id="GO:0008270">
    <property type="term" value="F:zinc ion binding"/>
    <property type="evidence" value="ECO:0007669"/>
    <property type="project" value="UniProtKB-UniRule"/>
</dbReference>
<feature type="compositionally biased region" description="Basic residues" evidence="9">
    <location>
        <begin position="208"/>
        <end position="221"/>
    </location>
</feature>
<keyword evidence="6" id="KW-0539">Nucleus</keyword>
<evidence type="ECO:0000256" key="9">
    <source>
        <dbReference type="SAM" id="MobiDB-lite"/>
    </source>
</evidence>
<evidence type="ECO:0000256" key="2">
    <source>
        <dbReference type="ARBA" id="ARBA00022723"/>
    </source>
</evidence>
<feature type="domain" description="C2H2-type" evidence="10">
    <location>
        <begin position="221"/>
        <end position="248"/>
    </location>
</feature>
<feature type="compositionally biased region" description="Polar residues" evidence="9">
    <location>
        <begin position="155"/>
        <end position="167"/>
    </location>
</feature>
<dbReference type="GO" id="GO:0032502">
    <property type="term" value="P:developmental process"/>
    <property type="evidence" value="ECO:0007669"/>
    <property type="project" value="UniProtKB-ARBA"/>
</dbReference>
<dbReference type="FunFam" id="3.30.160.60:FF:000202">
    <property type="entry name" value="Zinc finger protein 574"/>
    <property type="match status" value="1"/>
</dbReference>
<keyword evidence="2 8" id="KW-0479">Metal-binding</keyword>
<feature type="domain" description="C2H2-type" evidence="10">
    <location>
        <begin position="305"/>
        <end position="332"/>
    </location>
</feature>
<reference evidence="12 13" key="2">
    <citation type="journal article" date="2008" name="Bioinformatics">
        <title>Assembly reconciliation.</title>
        <authorList>
            <person name="Zimin A.V."/>
            <person name="Smith D.R."/>
            <person name="Sutton G."/>
            <person name="Yorke J.A."/>
        </authorList>
    </citation>
    <scope>NUCLEOTIDE SEQUENCE [LARGE SCALE GENOMIC DNA]</scope>
    <source>
        <strain evidence="12 13">TSC#14021-0224.01</strain>
    </source>
</reference>
<keyword evidence="3" id="KW-0677">Repeat</keyword>
<feature type="binding site" evidence="8">
    <location>
        <position position="8"/>
    </location>
    <ligand>
        <name>Zn(2+)</name>
        <dbReference type="ChEBI" id="CHEBI:29105"/>
    </ligand>
</feature>
<reference evidence="12 13" key="1">
    <citation type="journal article" date="2007" name="Nature">
        <title>Evolution of genes and genomes on the Drosophila phylogeny.</title>
        <authorList>
            <consortium name="Drosophila 12 Genomes Consortium"/>
            <person name="Clark A.G."/>
            <person name="Eisen M.B."/>
            <person name="Smith D.R."/>
            <person name="Bergman C.M."/>
            <person name="Oliver B."/>
            <person name="Markow T.A."/>
            <person name="Kaufman T.C."/>
            <person name="Kellis M."/>
            <person name="Gelbart W."/>
            <person name="Iyer V.N."/>
            <person name="Pollard D.A."/>
            <person name="Sackton T.B."/>
            <person name="Larracuente A.M."/>
            <person name="Singh N.D."/>
            <person name="Abad J.P."/>
            <person name="Abt D.N."/>
            <person name="Adryan B."/>
            <person name="Aguade M."/>
            <person name="Akashi H."/>
            <person name="Anderson W.W."/>
            <person name="Aquadro C.F."/>
            <person name="Ardell D.H."/>
            <person name="Arguello R."/>
            <person name="Artieri C.G."/>
            <person name="Barbash D.A."/>
            <person name="Barker D."/>
            <person name="Barsanti P."/>
            <person name="Batterham P."/>
            <person name="Batzoglou S."/>
            <person name="Begun D."/>
            <person name="Bhutkar A."/>
            <person name="Blanco E."/>
            <person name="Bosak S.A."/>
            <person name="Bradley R.K."/>
            <person name="Brand A.D."/>
            <person name="Brent M.R."/>
            <person name="Brooks A.N."/>
            <person name="Brown R.H."/>
            <person name="Butlin R.K."/>
            <person name="Caggese C."/>
            <person name="Calvi B.R."/>
            <person name="Bernardo de Carvalho A."/>
            <person name="Caspi A."/>
            <person name="Castrezana S."/>
            <person name="Celniker S.E."/>
            <person name="Chang J.L."/>
            <person name="Chapple C."/>
            <person name="Chatterji S."/>
            <person name="Chinwalla A."/>
            <person name="Civetta A."/>
            <person name="Clifton S.W."/>
            <person name="Comeron J.M."/>
            <person name="Costello J.C."/>
            <person name="Coyne J.A."/>
            <person name="Daub J."/>
            <person name="David R.G."/>
            <person name="Delcher A.L."/>
            <person name="Delehaunty K."/>
            <person name="Do C.B."/>
            <person name="Ebling H."/>
            <person name="Edwards K."/>
            <person name="Eickbush T."/>
            <person name="Evans J.D."/>
            <person name="Filipski A."/>
            <person name="Findeiss S."/>
            <person name="Freyhult E."/>
            <person name="Fulton L."/>
            <person name="Fulton R."/>
            <person name="Garcia A.C."/>
            <person name="Gardiner A."/>
            <person name="Garfield D.A."/>
            <person name="Garvin B.E."/>
            <person name="Gibson G."/>
            <person name="Gilbert D."/>
            <person name="Gnerre S."/>
            <person name="Godfrey J."/>
            <person name="Good R."/>
            <person name="Gotea V."/>
            <person name="Gravely B."/>
            <person name="Greenberg A.J."/>
            <person name="Griffiths-Jones S."/>
            <person name="Gross S."/>
            <person name="Guigo R."/>
            <person name="Gustafson E.A."/>
            <person name="Haerty W."/>
            <person name="Hahn M.W."/>
            <person name="Halligan D.L."/>
            <person name="Halpern A.L."/>
            <person name="Halter G.M."/>
            <person name="Han M.V."/>
            <person name="Heger A."/>
            <person name="Hillier L."/>
            <person name="Hinrichs A.S."/>
            <person name="Holmes I."/>
            <person name="Hoskins R.A."/>
            <person name="Hubisz M.J."/>
            <person name="Hultmark D."/>
            <person name="Huntley M.A."/>
            <person name="Jaffe D.B."/>
            <person name="Jagadeeshan S."/>
            <person name="Jeck W.R."/>
            <person name="Johnson J."/>
            <person name="Jones C.D."/>
            <person name="Jordan W.C."/>
            <person name="Karpen G.H."/>
            <person name="Kataoka E."/>
            <person name="Keightley P.D."/>
            <person name="Kheradpour P."/>
            <person name="Kirkness E.F."/>
            <person name="Koerich L.B."/>
            <person name="Kristiansen K."/>
            <person name="Kudrna D."/>
            <person name="Kulathinal R.J."/>
            <person name="Kumar S."/>
            <person name="Kwok R."/>
            <person name="Lander E."/>
            <person name="Langley C.H."/>
            <person name="Lapoint R."/>
            <person name="Lazzaro B.P."/>
            <person name="Lee S.J."/>
            <person name="Levesque L."/>
            <person name="Li R."/>
            <person name="Lin C.F."/>
            <person name="Lin M.F."/>
            <person name="Lindblad-Toh K."/>
            <person name="Llopart A."/>
            <person name="Long M."/>
            <person name="Low L."/>
            <person name="Lozovsky E."/>
            <person name="Lu J."/>
            <person name="Luo M."/>
            <person name="Machado C.A."/>
            <person name="Makalowski W."/>
            <person name="Marzo M."/>
            <person name="Matsuda M."/>
            <person name="Matzkin L."/>
            <person name="McAllister B."/>
            <person name="McBride C.S."/>
            <person name="McKernan B."/>
            <person name="McKernan K."/>
            <person name="Mendez-Lago M."/>
            <person name="Minx P."/>
            <person name="Mollenhauer M.U."/>
            <person name="Montooth K."/>
            <person name="Mount S.M."/>
            <person name="Mu X."/>
            <person name="Myers E."/>
            <person name="Negre B."/>
            <person name="Newfeld S."/>
            <person name="Nielsen R."/>
            <person name="Noor M.A."/>
            <person name="O'Grady P."/>
            <person name="Pachter L."/>
            <person name="Papaceit M."/>
            <person name="Parisi M.J."/>
            <person name="Parisi M."/>
            <person name="Parts L."/>
            <person name="Pedersen J.S."/>
            <person name="Pesole G."/>
            <person name="Phillippy A.M."/>
            <person name="Ponting C.P."/>
            <person name="Pop M."/>
            <person name="Porcelli D."/>
            <person name="Powell J.R."/>
            <person name="Prohaska S."/>
            <person name="Pruitt K."/>
            <person name="Puig M."/>
            <person name="Quesneville H."/>
            <person name="Ram K.R."/>
            <person name="Rand D."/>
            <person name="Rasmussen M.D."/>
            <person name="Reed L.K."/>
            <person name="Reenan R."/>
            <person name="Reily A."/>
            <person name="Remington K.A."/>
            <person name="Rieger T.T."/>
            <person name="Ritchie M.G."/>
            <person name="Robin C."/>
            <person name="Rogers Y.H."/>
            <person name="Rohde C."/>
            <person name="Rozas J."/>
            <person name="Rubenfield M.J."/>
            <person name="Ruiz A."/>
            <person name="Russo S."/>
            <person name="Salzberg S.L."/>
            <person name="Sanchez-Gracia A."/>
            <person name="Saranga D.J."/>
            <person name="Sato H."/>
            <person name="Schaeffer S.W."/>
            <person name="Schatz M.C."/>
            <person name="Schlenke T."/>
            <person name="Schwartz R."/>
            <person name="Segarra C."/>
            <person name="Singh R.S."/>
            <person name="Sirot L."/>
            <person name="Sirota M."/>
            <person name="Sisneros N.B."/>
            <person name="Smith C.D."/>
            <person name="Smith T.F."/>
            <person name="Spieth J."/>
            <person name="Stage D.E."/>
            <person name="Stark A."/>
            <person name="Stephan W."/>
            <person name="Strausberg R.L."/>
            <person name="Strempel S."/>
            <person name="Sturgill D."/>
            <person name="Sutton G."/>
            <person name="Sutton G.G."/>
            <person name="Tao W."/>
            <person name="Teichmann S."/>
            <person name="Tobari Y.N."/>
            <person name="Tomimura Y."/>
            <person name="Tsolas J.M."/>
            <person name="Valente V.L."/>
            <person name="Venter E."/>
            <person name="Venter J.C."/>
            <person name="Vicario S."/>
            <person name="Vieira F.G."/>
            <person name="Vilella A.J."/>
            <person name="Villasante A."/>
            <person name="Walenz B."/>
            <person name="Wang J."/>
            <person name="Wasserman M."/>
            <person name="Watts T."/>
            <person name="Wilson D."/>
            <person name="Wilson R.K."/>
            <person name="Wing R.A."/>
            <person name="Wolfner M.F."/>
            <person name="Wong A."/>
            <person name="Wong G.K."/>
            <person name="Wu C.I."/>
            <person name="Wu G."/>
            <person name="Yamamoto D."/>
            <person name="Yang H.P."/>
            <person name="Yang S.P."/>
            <person name="Yorke J.A."/>
            <person name="Yoshida K."/>
            <person name="Zdobnov E."/>
            <person name="Zhang P."/>
            <person name="Zhang Y."/>
            <person name="Zimin A.V."/>
            <person name="Baldwin J."/>
            <person name="Abdouelleil A."/>
            <person name="Abdulkadir J."/>
            <person name="Abebe A."/>
            <person name="Abera B."/>
            <person name="Abreu J."/>
            <person name="Acer S.C."/>
            <person name="Aftuck L."/>
            <person name="Alexander A."/>
            <person name="An P."/>
            <person name="Anderson E."/>
            <person name="Anderson S."/>
            <person name="Arachi H."/>
            <person name="Azer M."/>
            <person name="Bachantsang P."/>
            <person name="Barry A."/>
            <person name="Bayul T."/>
            <person name="Berlin A."/>
            <person name="Bessette D."/>
            <person name="Bloom T."/>
            <person name="Blye J."/>
            <person name="Boguslavskiy L."/>
            <person name="Bonnet C."/>
            <person name="Boukhgalter B."/>
            <person name="Bourzgui I."/>
            <person name="Brown A."/>
            <person name="Cahill P."/>
            <person name="Channer S."/>
            <person name="Cheshatsang Y."/>
            <person name="Chuda L."/>
            <person name="Citroen M."/>
            <person name="Collymore A."/>
            <person name="Cooke P."/>
            <person name="Costello M."/>
            <person name="D'Aco K."/>
            <person name="Daza R."/>
            <person name="De Haan G."/>
            <person name="DeGray S."/>
            <person name="DeMaso C."/>
            <person name="Dhargay N."/>
            <person name="Dooley K."/>
            <person name="Dooley E."/>
            <person name="Doricent M."/>
            <person name="Dorje P."/>
            <person name="Dorjee K."/>
            <person name="Dupes A."/>
            <person name="Elong R."/>
            <person name="Falk J."/>
            <person name="Farina A."/>
            <person name="Faro S."/>
            <person name="Ferguson D."/>
            <person name="Fisher S."/>
            <person name="Foley C.D."/>
            <person name="Franke A."/>
            <person name="Friedrich D."/>
            <person name="Gadbois L."/>
            <person name="Gearin G."/>
            <person name="Gearin C.R."/>
            <person name="Giannoukos G."/>
            <person name="Goode T."/>
            <person name="Graham J."/>
            <person name="Grandbois E."/>
            <person name="Grewal S."/>
            <person name="Gyaltsen K."/>
            <person name="Hafez N."/>
            <person name="Hagos B."/>
            <person name="Hall J."/>
            <person name="Henson C."/>
            <person name="Hollinger A."/>
            <person name="Honan T."/>
            <person name="Huard M.D."/>
            <person name="Hughes L."/>
            <person name="Hurhula B."/>
            <person name="Husby M.E."/>
            <person name="Kamat A."/>
            <person name="Kanga B."/>
            <person name="Kashin S."/>
            <person name="Khazanovich D."/>
            <person name="Kisner P."/>
            <person name="Lance K."/>
            <person name="Lara M."/>
            <person name="Lee W."/>
            <person name="Lennon N."/>
            <person name="Letendre F."/>
            <person name="LeVine R."/>
            <person name="Lipovsky A."/>
            <person name="Liu X."/>
            <person name="Liu J."/>
            <person name="Liu S."/>
            <person name="Lokyitsang T."/>
            <person name="Lokyitsang Y."/>
            <person name="Lubonja R."/>
            <person name="Lui A."/>
            <person name="MacDonald P."/>
            <person name="Magnisalis V."/>
            <person name="Maru K."/>
            <person name="Matthews C."/>
            <person name="McCusker W."/>
            <person name="McDonough S."/>
            <person name="Mehta T."/>
            <person name="Meldrim J."/>
            <person name="Meneus L."/>
            <person name="Mihai O."/>
            <person name="Mihalev A."/>
            <person name="Mihova T."/>
            <person name="Mittelman R."/>
            <person name="Mlenga V."/>
            <person name="Montmayeur A."/>
            <person name="Mulrain L."/>
            <person name="Navidi A."/>
            <person name="Naylor J."/>
            <person name="Negash T."/>
            <person name="Nguyen T."/>
            <person name="Nguyen N."/>
            <person name="Nicol R."/>
            <person name="Norbu C."/>
            <person name="Norbu N."/>
            <person name="Novod N."/>
            <person name="O'Neill B."/>
            <person name="Osman S."/>
            <person name="Markiewicz E."/>
            <person name="Oyono O.L."/>
            <person name="Patti C."/>
            <person name="Phunkhang P."/>
            <person name="Pierre F."/>
            <person name="Priest M."/>
            <person name="Raghuraman S."/>
            <person name="Rege F."/>
            <person name="Reyes R."/>
            <person name="Rise C."/>
            <person name="Rogov P."/>
            <person name="Ross K."/>
            <person name="Ryan E."/>
            <person name="Settipalli S."/>
            <person name="Shea T."/>
            <person name="Sherpa N."/>
            <person name="Shi L."/>
            <person name="Shih D."/>
            <person name="Sparrow T."/>
            <person name="Spaulding J."/>
            <person name="Stalker J."/>
            <person name="Stange-Thomann N."/>
            <person name="Stavropoulos S."/>
            <person name="Stone C."/>
            <person name="Strader C."/>
            <person name="Tesfaye S."/>
            <person name="Thomson T."/>
            <person name="Thoulutsang Y."/>
            <person name="Thoulutsang D."/>
            <person name="Topham K."/>
            <person name="Topping I."/>
            <person name="Tsamla T."/>
            <person name="Vassiliev H."/>
            <person name="Vo A."/>
            <person name="Wangchuk T."/>
            <person name="Wangdi T."/>
            <person name="Weiand M."/>
            <person name="Wilkinson J."/>
            <person name="Wilson A."/>
            <person name="Yadav S."/>
            <person name="Young G."/>
            <person name="Yu Q."/>
            <person name="Zembek L."/>
            <person name="Zhong D."/>
            <person name="Zimmer A."/>
            <person name="Zwirko Z."/>
            <person name="Jaffe D.B."/>
            <person name="Alvarez P."/>
            <person name="Brockman W."/>
            <person name="Butler J."/>
            <person name="Chin C."/>
            <person name="Gnerre S."/>
            <person name="Grabherr M."/>
            <person name="Kleber M."/>
            <person name="Mauceli E."/>
            <person name="MacCallum I."/>
        </authorList>
    </citation>
    <scope>NUCLEOTIDE SEQUENCE [LARGE SCALE GENOMIC DNA]</scope>
    <source>
        <strain evidence="12 13">TSC#14021-0224.01</strain>
    </source>
</reference>
<dbReference type="FunFam" id="3.30.160.60:FF:003652">
    <property type="match status" value="1"/>
</dbReference>
<feature type="binding site" evidence="8">
    <location>
        <position position="64"/>
    </location>
    <ligand>
        <name>Zn(2+)</name>
        <dbReference type="ChEBI" id="CHEBI:29105"/>
    </ligand>
</feature>
<sequence>MLDISEMCRVCRDESDCLVDIYTEPCASMRDQEQEPPLATMLRDCSGCSVDRKDGMPQFICVECAEATRNAFRLRRQCRKSHQYFDQLRLMMKELEDLESCLTINDNIDPEIPVLVIDAGETAEPCEPQGLEPLFVELVELKCKSPEPQPLTPSLPDNNELTKSDSPVKTPDAKQNKRARSYSNSKSWSPESEKVADAQQDDDETWKAPKRRKSKKARRPFRCQHCKQSFAQNINLRTHMRVHTGERPYKCSLCPRSFAQKGNLQSHTRCHTGERPFGCSNCPKRFRQFGQLQVHTRTHTGEHPYQCSICQYSFKQQNGLQKHMIVHTGEKTRSCSQEKKK</sequence>
<dbReference type="AlphaFoldDB" id="B3NCZ9"/>
<dbReference type="SUPFAM" id="SSF57716">
    <property type="entry name" value="Glucocorticoid receptor-like (DNA-binding domain)"/>
    <property type="match status" value="1"/>
</dbReference>
<protein>
    <recommendedName>
        <fullName evidence="14">Protein krueppel</fullName>
    </recommendedName>
</protein>
<organism evidence="12 13">
    <name type="scientific">Drosophila erecta</name>
    <name type="common">Fruit fly</name>
    <dbReference type="NCBI Taxonomy" id="7220"/>
    <lineage>
        <taxon>Eukaryota</taxon>
        <taxon>Metazoa</taxon>
        <taxon>Ecdysozoa</taxon>
        <taxon>Arthropoda</taxon>
        <taxon>Hexapoda</taxon>
        <taxon>Insecta</taxon>
        <taxon>Pterygota</taxon>
        <taxon>Neoptera</taxon>
        <taxon>Endopterygota</taxon>
        <taxon>Diptera</taxon>
        <taxon>Brachycera</taxon>
        <taxon>Muscomorpha</taxon>
        <taxon>Ephydroidea</taxon>
        <taxon>Drosophilidae</taxon>
        <taxon>Drosophila</taxon>
        <taxon>Sophophora</taxon>
    </lineage>
</organism>
<dbReference type="GO" id="GO:0006355">
    <property type="term" value="P:regulation of DNA-templated transcription"/>
    <property type="evidence" value="ECO:0007669"/>
    <property type="project" value="UniProtKB-ARBA"/>
</dbReference>
<evidence type="ECO:0000256" key="8">
    <source>
        <dbReference type="PROSITE-ProRule" id="PRU01263"/>
    </source>
</evidence>
<dbReference type="InterPro" id="IPR050331">
    <property type="entry name" value="Zinc_finger"/>
</dbReference>
<dbReference type="PANTHER" id="PTHR16515">
    <property type="entry name" value="PR DOMAIN ZINC FINGER PROTEIN"/>
    <property type="match status" value="1"/>
</dbReference>
<evidence type="ECO:0000256" key="6">
    <source>
        <dbReference type="ARBA" id="ARBA00023242"/>
    </source>
</evidence>
<dbReference type="PROSITE" id="PS00028">
    <property type="entry name" value="ZINC_FINGER_C2H2_1"/>
    <property type="match status" value="4"/>
</dbReference>
<comment type="subcellular location">
    <subcellularLocation>
        <location evidence="1">Nucleus</location>
    </subcellularLocation>
</comment>
<proteinExistence type="predicted"/>
<feature type="binding site" evidence="8">
    <location>
        <position position="61"/>
    </location>
    <ligand>
        <name>Zn(2+)</name>
        <dbReference type="ChEBI" id="CHEBI:29105"/>
    </ligand>
</feature>
<feature type="domain" description="C2H2-type" evidence="10">
    <location>
        <begin position="249"/>
        <end position="276"/>
    </location>
</feature>
<evidence type="ECO:0000256" key="3">
    <source>
        <dbReference type="ARBA" id="ARBA00022737"/>
    </source>
</evidence>
<dbReference type="EMBL" id="CH954178">
    <property type="protein sequence ID" value="EDV51721.1"/>
    <property type="molecule type" value="Genomic_DNA"/>
</dbReference>
<dbReference type="HOGENOM" id="CLU_002678_94_1_1"/>
<feature type="compositionally biased region" description="Polar residues" evidence="9">
    <location>
        <begin position="181"/>
        <end position="190"/>
    </location>
</feature>
<dbReference type="InterPro" id="IPR012934">
    <property type="entry name" value="Znf_AD"/>
</dbReference>
<evidence type="ECO:0000259" key="11">
    <source>
        <dbReference type="PROSITE" id="PS51915"/>
    </source>
</evidence>
<keyword evidence="13" id="KW-1185">Reference proteome</keyword>
<evidence type="ECO:0000256" key="7">
    <source>
        <dbReference type="PROSITE-ProRule" id="PRU00042"/>
    </source>
</evidence>
<dbReference type="InterPro" id="IPR036236">
    <property type="entry name" value="Znf_C2H2_sf"/>
</dbReference>
<dbReference type="OrthoDB" id="6077919at2759"/>
<dbReference type="PROSITE" id="PS50157">
    <property type="entry name" value="ZINC_FINGER_C2H2_2"/>
    <property type="match status" value="4"/>
</dbReference>
<keyword evidence="5 8" id="KW-0862">Zinc</keyword>
<dbReference type="PhylomeDB" id="B3NCZ9"/>
<dbReference type="Pfam" id="PF07776">
    <property type="entry name" value="zf-AD"/>
    <property type="match status" value="1"/>
</dbReference>
<dbReference type="PROSITE" id="PS51915">
    <property type="entry name" value="ZAD"/>
    <property type="match status" value="1"/>
</dbReference>
<gene>
    <name evidence="12" type="primary">Dere\GG13743</name>
    <name evidence="12" type="synonym">dere_GLEANR_13981</name>
    <name evidence="12" type="synonym">GG13743</name>
    <name evidence="12" type="ORF">Dere_GG13743</name>
</gene>
<evidence type="ECO:0000256" key="5">
    <source>
        <dbReference type="ARBA" id="ARBA00022833"/>
    </source>
</evidence>
<evidence type="ECO:0000256" key="4">
    <source>
        <dbReference type="ARBA" id="ARBA00022771"/>
    </source>
</evidence>
<dbReference type="Pfam" id="PF00096">
    <property type="entry name" value="zf-C2H2"/>
    <property type="match status" value="4"/>
</dbReference>
<dbReference type="Gene3D" id="3.30.160.60">
    <property type="entry name" value="Classic Zinc Finger"/>
    <property type="match status" value="4"/>
</dbReference>
<dbReference type="GO" id="GO:0005634">
    <property type="term" value="C:nucleus"/>
    <property type="evidence" value="ECO:0007669"/>
    <property type="project" value="UniProtKB-SubCell"/>
</dbReference>
<evidence type="ECO:0000256" key="1">
    <source>
        <dbReference type="ARBA" id="ARBA00004123"/>
    </source>
</evidence>
<feature type="domain" description="ZAD" evidence="11">
    <location>
        <begin position="6"/>
        <end position="88"/>
    </location>
</feature>
<feature type="region of interest" description="Disordered" evidence="9">
    <location>
        <begin position="146"/>
        <end position="221"/>
    </location>
</feature>
<accession>B3NCZ9</accession>
<evidence type="ECO:0000313" key="12">
    <source>
        <dbReference type="EMBL" id="EDV51721.1"/>
    </source>
</evidence>
<feature type="domain" description="C2H2-type" evidence="10">
    <location>
        <begin position="277"/>
        <end position="304"/>
    </location>
</feature>
<feature type="binding site" evidence="8">
    <location>
        <position position="11"/>
    </location>
    <ligand>
        <name>Zn(2+)</name>
        <dbReference type="ChEBI" id="CHEBI:29105"/>
    </ligand>
</feature>
<evidence type="ECO:0000259" key="10">
    <source>
        <dbReference type="PROSITE" id="PS50157"/>
    </source>
</evidence>
<dbReference type="KEGG" id="der:6545633"/>
<dbReference type="SUPFAM" id="SSF57667">
    <property type="entry name" value="beta-beta-alpha zinc fingers"/>
    <property type="match status" value="2"/>
</dbReference>
<dbReference type="PANTHER" id="PTHR16515:SF66">
    <property type="entry name" value="C2H2-TYPE DOMAIN-CONTAINING PROTEIN"/>
    <property type="match status" value="1"/>
</dbReference>
<dbReference type="FunFam" id="3.30.160.60:FF:002343">
    <property type="entry name" value="Zinc finger protein 33A"/>
    <property type="match status" value="1"/>
</dbReference>
<keyword evidence="4 7" id="KW-0863">Zinc-finger</keyword>
<dbReference type="eggNOG" id="KOG1721">
    <property type="taxonomic scope" value="Eukaryota"/>
</dbReference>
<name>B3NCZ9_DROER</name>
<evidence type="ECO:0008006" key="14">
    <source>
        <dbReference type="Google" id="ProtNLM"/>
    </source>
</evidence>
<dbReference type="Gene3D" id="3.40.1800.20">
    <property type="match status" value="1"/>
</dbReference>